<evidence type="ECO:0008006" key="7">
    <source>
        <dbReference type="Google" id="ProtNLM"/>
    </source>
</evidence>
<feature type="region of interest" description="Disordered" evidence="2">
    <location>
        <begin position="204"/>
        <end position="225"/>
    </location>
</feature>
<feature type="region of interest" description="Disordered" evidence="2">
    <location>
        <begin position="506"/>
        <end position="568"/>
    </location>
</feature>
<sequence>MGQVEKNTRKKMYKAGKFWVAAGVTFLTTSVIAGVQASADTVDMNKSSDSSTAQVVTDDAAVATASQKEVSLGTTPVVTSTETSVDTTPRSVPVSDVPKVTTETATDTQPSDNVMSTTDAEPKVATESATAQPVEAKDETSDVGVTEANTVDVEKQPDQQVEEATPTTSVTPVTTDATVTKLTETDTTQQDKAPVLNTEEPAKVQTPVATTQTIATSDPTPEETLPETIVRPALPSEINGYDVYRTLPEGTTVPYTITWNDQRLDGTTSGTNGSKTFNLRLVAVYDGNSSGRGNMYATVADSQEIIAFRKQLAAKGYSVPGYGEPDDKVWLGNIVIGNVMYENVVTVGVMQLDDQTNAMIGAYDNEWIGKITISAQTKQYNNVVNYVDDDGNILSTKNLPVAVKAPVLSNLFTGETAIPNFSDVMNGKYKGVEGDSSVDYITESTFFQAQSDNTGVLNELTGDLTWTIDLPEITGYTTDQNQTTFTSNVRDGQKVFTVTYHKVPTADVTPETPVSPEVPDATVPSEPVATPETPVDVTPTVPATPGESTPDEPATTPQGPSLPVETPTEVAPTVPAEVTPELPNTPAISESVVTPEESVSVAPTQPVVTDKSATDTQQPVVTKAGKDAEISEVSTRAKSTVSARNVAQVGQMQRQGQVAGQQSVNAPVTGAGIVPTTAGVVPTLTSVVPTTASIVPTTGSFVGNQYGLATQTVTTTASSTAEAPADHQSETVKHVDEAAKSADRITASVAGVAKHNKAENDTASTNDDLIKILSALALGSMGLMFFILWRRKHEQDDADK</sequence>
<feature type="region of interest" description="Disordered" evidence="2">
    <location>
        <begin position="591"/>
        <end position="618"/>
    </location>
</feature>
<dbReference type="InterPro" id="IPR022263">
    <property type="entry name" value="KxYKxGKxW"/>
</dbReference>
<dbReference type="EMBL" id="NDXJ01000016">
    <property type="protein sequence ID" value="OSP88654.1"/>
    <property type="molecule type" value="Genomic_DNA"/>
</dbReference>
<dbReference type="AlphaFoldDB" id="A0A1X4JIQ6"/>
<accession>A0A1X4JIQ6</accession>
<feature type="compositionally biased region" description="Low complexity" evidence="2">
    <location>
        <begin position="526"/>
        <end position="545"/>
    </location>
</feature>
<feature type="region of interest" description="Disordered" evidence="2">
    <location>
        <begin position="65"/>
        <end position="143"/>
    </location>
</feature>
<keyword evidence="3" id="KW-0472">Membrane</keyword>
<name>A0A1X4JIQ6_9LACO</name>
<comment type="caution">
    <text evidence="5">The sequence shown here is derived from an EMBL/GenBank/DDBJ whole genome shotgun (WGS) entry which is preliminary data.</text>
</comment>
<proteinExistence type="predicted"/>
<keyword evidence="3" id="KW-0812">Transmembrane</keyword>
<evidence type="ECO:0000256" key="4">
    <source>
        <dbReference type="SAM" id="SignalP"/>
    </source>
</evidence>
<evidence type="ECO:0000313" key="5">
    <source>
        <dbReference type="EMBL" id="OSP88654.1"/>
    </source>
</evidence>
<dbReference type="Pfam" id="PF19258">
    <property type="entry name" value="KxYKxGKxW_sig"/>
    <property type="match status" value="1"/>
</dbReference>
<keyword evidence="1 4" id="KW-0732">Signal</keyword>
<gene>
    <name evidence="5" type="ORF">B9D04_09925</name>
</gene>
<evidence type="ECO:0000256" key="3">
    <source>
        <dbReference type="SAM" id="Phobius"/>
    </source>
</evidence>
<feature type="compositionally biased region" description="Low complexity" evidence="2">
    <location>
        <begin position="508"/>
        <end position="519"/>
    </location>
</feature>
<organism evidence="5 6">
    <name type="scientific">Weissella cibaria</name>
    <dbReference type="NCBI Taxonomy" id="137591"/>
    <lineage>
        <taxon>Bacteria</taxon>
        <taxon>Bacillati</taxon>
        <taxon>Bacillota</taxon>
        <taxon>Bacilli</taxon>
        <taxon>Lactobacillales</taxon>
        <taxon>Lactobacillaceae</taxon>
        <taxon>Weissella</taxon>
    </lineage>
</organism>
<feature type="compositionally biased region" description="Polar residues" evidence="2">
    <location>
        <begin position="101"/>
        <end position="119"/>
    </location>
</feature>
<reference evidence="5 6" key="1">
    <citation type="submission" date="2017-04" db="EMBL/GenBank/DDBJ databases">
        <title>The genome sequence of Weissella cibaria isolated from wild Drosophila.</title>
        <authorList>
            <person name="Ricks N.J."/>
            <person name="Carroll C."/>
            <person name="Walters A."/>
            <person name="Newell P.D."/>
            <person name="Chaston J.M."/>
        </authorList>
    </citation>
    <scope>NUCLEOTIDE SEQUENCE [LARGE SCALE GENOMIC DNA]</scope>
    <source>
        <strain evidence="5 6">DmW_103</strain>
    </source>
</reference>
<dbReference type="RefSeq" id="WP_085639811.1">
    <property type="nucleotide sequence ID" value="NZ_JARXOD010000006.1"/>
</dbReference>
<protein>
    <recommendedName>
        <fullName evidence="7">KxYKxGKxW signal peptide</fullName>
    </recommendedName>
</protein>
<feature type="compositionally biased region" description="Polar residues" evidence="2">
    <location>
        <begin position="207"/>
        <end position="219"/>
    </location>
</feature>
<feature type="signal peptide" evidence="4">
    <location>
        <begin position="1"/>
        <end position="33"/>
    </location>
</feature>
<keyword evidence="3" id="KW-1133">Transmembrane helix</keyword>
<dbReference type="Proteomes" id="UP000193588">
    <property type="component" value="Unassembled WGS sequence"/>
</dbReference>
<evidence type="ECO:0000313" key="6">
    <source>
        <dbReference type="Proteomes" id="UP000193588"/>
    </source>
</evidence>
<feature type="compositionally biased region" description="Low complexity" evidence="2">
    <location>
        <begin position="591"/>
        <end position="601"/>
    </location>
</feature>
<feature type="chain" id="PRO_5039587860" description="KxYKxGKxW signal peptide" evidence="4">
    <location>
        <begin position="34"/>
        <end position="800"/>
    </location>
</feature>
<evidence type="ECO:0000256" key="1">
    <source>
        <dbReference type="ARBA" id="ARBA00022729"/>
    </source>
</evidence>
<evidence type="ECO:0000256" key="2">
    <source>
        <dbReference type="SAM" id="MobiDB-lite"/>
    </source>
</evidence>
<feature type="compositionally biased region" description="Low complexity" evidence="2">
    <location>
        <begin position="74"/>
        <end position="89"/>
    </location>
</feature>
<feature type="transmembrane region" description="Helical" evidence="3">
    <location>
        <begin position="769"/>
        <end position="789"/>
    </location>
</feature>
<dbReference type="NCBIfam" id="TIGR03715">
    <property type="entry name" value="KxYKxGKxW"/>
    <property type="match status" value="1"/>
</dbReference>